<dbReference type="Pfam" id="PF04189">
    <property type="entry name" value="Gcd10p"/>
    <property type="match status" value="1"/>
</dbReference>
<evidence type="ECO:0000256" key="5">
    <source>
        <dbReference type="ARBA" id="ARBA00023242"/>
    </source>
</evidence>
<keyword evidence="4" id="KW-0819">tRNA processing</keyword>
<dbReference type="Proteomes" id="UP001176961">
    <property type="component" value="Unassembled WGS sequence"/>
</dbReference>
<keyword evidence="5" id="KW-0539">Nucleus</keyword>
<evidence type="ECO:0000256" key="3">
    <source>
        <dbReference type="ARBA" id="ARBA00021704"/>
    </source>
</evidence>
<protein>
    <recommendedName>
        <fullName evidence="3">tRNA (adenine(58)-N(1))-methyltransferase non-catalytic subunit TRM6</fullName>
    </recommendedName>
    <alternativeName>
        <fullName evidence="6">tRNA(m1A58)-methyltransferase subunit TRM6</fullName>
    </alternativeName>
</protein>
<evidence type="ECO:0000256" key="4">
    <source>
        <dbReference type="ARBA" id="ARBA00022694"/>
    </source>
</evidence>
<dbReference type="PANTHER" id="PTHR12945:SF0">
    <property type="entry name" value="TRNA (ADENINE(58)-N(1))-METHYLTRANSFERASE NON-CATALYTIC SUBUNIT TRM6"/>
    <property type="match status" value="1"/>
</dbReference>
<organism evidence="7 8">
    <name type="scientific">Cylicocyclus nassatus</name>
    <name type="common">Nematode worm</name>
    <dbReference type="NCBI Taxonomy" id="53992"/>
    <lineage>
        <taxon>Eukaryota</taxon>
        <taxon>Metazoa</taxon>
        <taxon>Ecdysozoa</taxon>
        <taxon>Nematoda</taxon>
        <taxon>Chromadorea</taxon>
        <taxon>Rhabditida</taxon>
        <taxon>Rhabditina</taxon>
        <taxon>Rhabditomorpha</taxon>
        <taxon>Strongyloidea</taxon>
        <taxon>Strongylidae</taxon>
        <taxon>Cylicocyclus</taxon>
    </lineage>
</organism>
<evidence type="ECO:0000313" key="7">
    <source>
        <dbReference type="EMBL" id="CAJ0593617.1"/>
    </source>
</evidence>
<evidence type="ECO:0000313" key="8">
    <source>
        <dbReference type="Proteomes" id="UP001176961"/>
    </source>
</evidence>
<evidence type="ECO:0000256" key="1">
    <source>
        <dbReference type="ARBA" id="ARBA00004123"/>
    </source>
</evidence>
<dbReference type="InterPro" id="IPR029063">
    <property type="entry name" value="SAM-dependent_MTases_sf"/>
</dbReference>
<evidence type="ECO:0000256" key="2">
    <source>
        <dbReference type="ARBA" id="ARBA00008320"/>
    </source>
</evidence>
<dbReference type="Gene3D" id="3.40.50.150">
    <property type="entry name" value="Vaccinia Virus protein VP39"/>
    <property type="match status" value="1"/>
</dbReference>
<comment type="subcellular location">
    <subcellularLocation>
        <location evidence="1">Nucleus</location>
    </subcellularLocation>
</comment>
<dbReference type="GO" id="GO:0031515">
    <property type="term" value="C:tRNA (m1A) methyltransferase complex"/>
    <property type="evidence" value="ECO:0007669"/>
    <property type="project" value="InterPro"/>
</dbReference>
<reference evidence="7" key="1">
    <citation type="submission" date="2023-07" db="EMBL/GenBank/DDBJ databases">
        <authorList>
            <consortium name="CYATHOMIX"/>
        </authorList>
    </citation>
    <scope>NUCLEOTIDE SEQUENCE</scope>
    <source>
        <strain evidence="7">N/A</strain>
    </source>
</reference>
<dbReference type="PANTHER" id="PTHR12945">
    <property type="entry name" value="TRANSLATION INITIATION FACTOR EIF3-RELATED"/>
    <property type="match status" value="1"/>
</dbReference>
<dbReference type="EMBL" id="CATQJL010000112">
    <property type="protein sequence ID" value="CAJ0593617.1"/>
    <property type="molecule type" value="Genomic_DNA"/>
</dbReference>
<name>A0AA36DV52_CYLNA</name>
<comment type="similarity">
    <text evidence="2">Belongs to the TRM6/GCD10 family.</text>
</comment>
<comment type="caution">
    <text evidence="7">The sequence shown here is derived from an EMBL/GenBank/DDBJ whole genome shotgun (WGS) entry which is preliminary data.</text>
</comment>
<evidence type="ECO:0000256" key="6">
    <source>
        <dbReference type="ARBA" id="ARBA00032319"/>
    </source>
</evidence>
<accession>A0AA36DV52</accession>
<dbReference type="AlphaFoldDB" id="A0AA36DV52"/>
<gene>
    <name evidence="7" type="ORF">CYNAS_LOCUS5600</name>
</gene>
<dbReference type="GO" id="GO:0030488">
    <property type="term" value="P:tRNA methylation"/>
    <property type="evidence" value="ECO:0007669"/>
    <property type="project" value="InterPro"/>
</dbReference>
<keyword evidence="8" id="KW-1185">Reference proteome</keyword>
<dbReference type="GO" id="GO:0005634">
    <property type="term" value="C:nucleus"/>
    <property type="evidence" value="ECO:0007669"/>
    <property type="project" value="UniProtKB-SubCell"/>
</dbReference>
<proteinExistence type="inferred from homology"/>
<sequence>MSERVAVTSGGSPIEKGSYVVVQKVGGEHIRVMRLSAKQKVLIEKLKFEADSVFGHPYGLFEVSSGKAIPISASQLVQEEGVGDIELRDVNGSADSESTVLEECNQEEQNLNPAQALQKLSQEDVLALKGQGISAGELVSKLVEGSKSFSSRTEYSKSKYIRRKTKKHSDRVLILKPTVRLLCRSYYMKDCGRVSNLRVDQLGMIIQLADVHHGKNCVVFDQVLGLVSAAVVDRLAGLGSCIHLHRGLIAQSIPCVHSMNFSEEIFSTFLPVCIASLLGTAKQVDDTKDISLEDEPMDEEEAAEGTSLARKADRLAREKRGLALLEDGVDALIIATRTVDPLSILEALFPKLRPSGSVVVYAPHMELIMDAHRWLMDHECLNVRLSEQMFRIHQVLPDRTHPLMAQHVVGGQLLSGIKVSTPASTATS</sequence>
<dbReference type="InterPro" id="IPR017423">
    <property type="entry name" value="TRM6"/>
</dbReference>